<keyword evidence="2" id="KW-0812">Transmembrane</keyword>
<evidence type="ECO:0000313" key="3">
    <source>
        <dbReference type="EMBL" id="EOB06004.1"/>
    </source>
</evidence>
<reference evidence="4" key="1">
    <citation type="journal article" date="2013" name="Nat. Genet.">
        <title>The duck genome and transcriptome provide insight into an avian influenza virus reservoir species.</title>
        <authorList>
            <person name="Huang Y."/>
            <person name="Li Y."/>
            <person name="Burt D.W."/>
            <person name="Chen H."/>
            <person name="Zhang Y."/>
            <person name="Qian W."/>
            <person name="Kim H."/>
            <person name="Gan S."/>
            <person name="Zhao Y."/>
            <person name="Li J."/>
            <person name="Yi K."/>
            <person name="Feng H."/>
            <person name="Zhu P."/>
            <person name="Li B."/>
            <person name="Liu Q."/>
            <person name="Fairley S."/>
            <person name="Magor K.E."/>
            <person name="Du Z."/>
            <person name="Hu X."/>
            <person name="Goodman L."/>
            <person name="Tafer H."/>
            <person name="Vignal A."/>
            <person name="Lee T."/>
            <person name="Kim K.W."/>
            <person name="Sheng Z."/>
            <person name="An Y."/>
            <person name="Searle S."/>
            <person name="Herrero J."/>
            <person name="Groenen M.A."/>
            <person name="Crooijmans R.P."/>
            <person name="Faraut T."/>
            <person name="Cai Q."/>
            <person name="Webster R.G."/>
            <person name="Aldridge J.R."/>
            <person name="Warren W.C."/>
            <person name="Bartschat S."/>
            <person name="Kehr S."/>
            <person name="Marz M."/>
            <person name="Stadler P.F."/>
            <person name="Smith J."/>
            <person name="Kraus R.H."/>
            <person name="Zhao Y."/>
            <person name="Ren L."/>
            <person name="Fei J."/>
            <person name="Morisson M."/>
            <person name="Kaiser P."/>
            <person name="Griffin D.K."/>
            <person name="Rao M."/>
            <person name="Pitel F."/>
            <person name="Wang J."/>
            <person name="Li N."/>
        </authorList>
    </citation>
    <scope>NUCLEOTIDE SEQUENCE [LARGE SCALE GENOMIC DNA]</scope>
</reference>
<organism evidence="3 4">
    <name type="scientific">Anas platyrhynchos</name>
    <name type="common">Mallard</name>
    <name type="synonym">Anas boschas</name>
    <dbReference type="NCBI Taxonomy" id="8839"/>
    <lineage>
        <taxon>Eukaryota</taxon>
        <taxon>Metazoa</taxon>
        <taxon>Chordata</taxon>
        <taxon>Craniata</taxon>
        <taxon>Vertebrata</taxon>
        <taxon>Euteleostomi</taxon>
        <taxon>Archelosauria</taxon>
        <taxon>Archosauria</taxon>
        <taxon>Dinosauria</taxon>
        <taxon>Saurischia</taxon>
        <taxon>Theropoda</taxon>
        <taxon>Coelurosauria</taxon>
        <taxon>Aves</taxon>
        <taxon>Neognathae</taxon>
        <taxon>Galloanserae</taxon>
        <taxon>Anseriformes</taxon>
        <taxon>Anatidae</taxon>
        <taxon>Anatinae</taxon>
        <taxon>Anas</taxon>
    </lineage>
</organism>
<feature type="region of interest" description="Disordered" evidence="1">
    <location>
        <begin position="1"/>
        <end position="45"/>
    </location>
</feature>
<evidence type="ECO:0000313" key="4">
    <source>
        <dbReference type="Proteomes" id="UP000296049"/>
    </source>
</evidence>
<feature type="transmembrane region" description="Helical" evidence="2">
    <location>
        <begin position="194"/>
        <end position="212"/>
    </location>
</feature>
<evidence type="ECO:0000256" key="2">
    <source>
        <dbReference type="SAM" id="Phobius"/>
    </source>
</evidence>
<sequence length="231" mass="25660">MEASLAEEARGPTPDSLKESNSSDFPEESPNLRHEHELEANPVEEIQDLEPENLQEFAAAETTQDTKPENGQERRLARLYPVGDMCALWKLQDVVRELQQFKLKSLQFERGLSAVGWCTDGEYGFPIRSWGCEIFRQQQLNGTSGLFDILCTCIAPSTGLNSPASSRAGALGKLGTGTPYTGVQRHWDYPSIRLSMLVGLLLVISALHVAMLKTPKAKNVSWLLKSEKLMI</sequence>
<keyword evidence="4" id="KW-1185">Reference proteome</keyword>
<dbReference type="Proteomes" id="UP000296049">
    <property type="component" value="Unassembled WGS sequence"/>
</dbReference>
<dbReference type="AlphaFoldDB" id="R0LJY2"/>
<evidence type="ECO:0000256" key="1">
    <source>
        <dbReference type="SAM" id="MobiDB-lite"/>
    </source>
</evidence>
<proteinExistence type="predicted"/>
<protein>
    <submittedName>
        <fullName evidence="3">Uncharacterized protein</fullName>
    </submittedName>
</protein>
<accession>R0LJY2</accession>
<dbReference type="EMBL" id="KB742650">
    <property type="protein sequence ID" value="EOB06004.1"/>
    <property type="molecule type" value="Genomic_DNA"/>
</dbReference>
<keyword evidence="2" id="KW-1133">Transmembrane helix</keyword>
<keyword evidence="2" id="KW-0472">Membrane</keyword>
<feature type="compositionally biased region" description="Basic and acidic residues" evidence="1">
    <location>
        <begin position="30"/>
        <end position="39"/>
    </location>
</feature>
<gene>
    <name evidence="3" type="ORF">Anapl_08609</name>
</gene>
<name>R0LJY2_ANAPL</name>